<dbReference type="OrthoDB" id="550279at2759"/>
<evidence type="ECO:0000313" key="2">
    <source>
        <dbReference type="Proteomes" id="UP000594638"/>
    </source>
</evidence>
<protein>
    <submittedName>
        <fullName evidence="1">Uncharacterized protein</fullName>
    </submittedName>
</protein>
<sequence>MGLFKKLSGFLGFARDEEPIEDAESAADASISSSGVAAATTVPVQHLPRKGFSVPVQVAVERAQLGPVIVPCNSGEGGLQGLRWYARCLRIDEDGDVADEFLDEVPADMSMSTEKHIRNLLRFEVKYNTKPAKVRNQALLPNGKIQQRVEYQGRLEWV</sequence>
<dbReference type="EMBL" id="CACTIH010005671">
    <property type="protein sequence ID" value="CAA3000125.1"/>
    <property type="molecule type" value="Genomic_DNA"/>
</dbReference>
<dbReference type="Proteomes" id="UP000594638">
    <property type="component" value="Unassembled WGS sequence"/>
</dbReference>
<keyword evidence="2" id="KW-1185">Reference proteome</keyword>
<dbReference type="AlphaFoldDB" id="A0A8S0T5F3"/>
<evidence type="ECO:0000313" key="1">
    <source>
        <dbReference type="EMBL" id="CAA3000125.1"/>
    </source>
</evidence>
<dbReference type="PANTHER" id="PTHR35750">
    <property type="entry name" value="PHOSPHOLIPID HYDROPEROXIDE GLUTATHIONE PEROXIDASE"/>
    <property type="match status" value="1"/>
</dbReference>
<organism evidence="1 2">
    <name type="scientific">Olea europaea subsp. europaea</name>
    <dbReference type="NCBI Taxonomy" id="158383"/>
    <lineage>
        <taxon>Eukaryota</taxon>
        <taxon>Viridiplantae</taxon>
        <taxon>Streptophyta</taxon>
        <taxon>Embryophyta</taxon>
        <taxon>Tracheophyta</taxon>
        <taxon>Spermatophyta</taxon>
        <taxon>Magnoliopsida</taxon>
        <taxon>eudicotyledons</taxon>
        <taxon>Gunneridae</taxon>
        <taxon>Pentapetalae</taxon>
        <taxon>asterids</taxon>
        <taxon>lamiids</taxon>
        <taxon>Lamiales</taxon>
        <taxon>Oleaceae</taxon>
        <taxon>Oleeae</taxon>
        <taxon>Olea</taxon>
    </lineage>
</organism>
<name>A0A8S0T5F3_OLEEU</name>
<dbReference type="Gramene" id="OE9A107349T1">
    <property type="protein sequence ID" value="OE9A107349C1"/>
    <property type="gene ID" value="OE9A107349"/>
</dbReference>
<reference evidence="1 2" key="1">
    <citation type="submission" date="2019-12" db="EMBL/GenBank/DDBJ databases">
        <authorList>
            <person name="Alioto T."/>
            <person name="Alioto T."/>
            <person name="Gomez Garrido J."/>
        </authorList>
    </citation>
    <scope>NUCLEOTIDE SEQUENCE [LARGE SCALE GENOMIC DNA]</scope>
</reference>
<proteinExistence type="predicted"/>
<dbReference type="PANTHER" id="PTHR35750:SF1">
    <property type="entry name" value="PHOSPHOLIPID HYDROPEROXIDE GLUTATHIONE PEROXIDASE"/>
    <property type="match status" value="1"/>
</dbReference>
<gene>
    <name evidence="1" type="ORF">OLEA9_A107349</name>
</gene>
<accession>A0A8S0T5F3</accession>
<comment type="caution">
    <text evidence="1">The sequence shown here is derived from an EMBL/GenBank/DDBJ whole genome shotgun (WGS) entry which is preliminary data.</text>
</comment>